<protein>
    <recommendedName>
        <fullName evidence="5">Integral membrane protein</fullName>
    </recommendedName>
</protein>
<feature type="transmembrane region" description="Helical" evidence="2">
    <location>
        <begin position="12"/>
        <end position="29"/>
    </location>
</feature>
<accession>A0ABT6RSV1</accession>
<feature type="transmembrane region" description="Helical" evidence="2">
    <location>
        <begin position="50"/>
        <end position="72"/>
    </location>
</feature>
<evidence type="ECO:0000256" key="2">
    <source>
        <dbReference type="SAM" id="Phobius"/>
    </source>
</evidence>
<gene>
    <name evidence="3" type="ORF">QIS99_13945</name>
</gene>
<name>A0ABT6RSV1_9ACTN</name>
<reference evidence="3 4" key="1">
    <citation type="submission" date="2023-05" db="EMBL/GenBank/DDBJ databases">
        <title>Draft genome sequence of Streptomyces sp. B-S-A8 isolated from a cave soil in Thailand.</title>
        <authorList>
            <person name="Chamroensaksri N."/>
            <person name="Muangham S."/>
        </authorList>
    </citation>
    <scope>NUCLEOTIDE SEQUENCE [LARGE SCALE GENOMIC DNA]</scope>
    <source>
        <strain evidence="3 4">B-S-A8</strain>
    </source>
</reference>
<keyword evidence="2" id="KW-0812">Transmembrane</keyword>
<proteinExistence type="predicted"/>
<keyword evidence="4" id="KW-1185">Reference proteome</keyword>
<feature type="region of interest" description="Disordered" evidence="1">
    <location>
        <begin position="208"/>
        <end position="232"/>
    </location>
</feature>
<organism evidence="3 4">
    <name type="scientific">Streptomyces solicavernae</name>
    <dbReference type="NCBI Taxonomy" id="3043614"/>
    <lineage>
        <taxon>Bacteria</taxon>
        <taxon>Bacillati</taxon>
        <taxon>Actinomycetota</taxon>
        <taxon>Actinomycetes</taxon>
        <taxon>Kitasatosporales</taxon>
        <taxon>Streptomycetaceae</taxon>
        <taxon>Streptomyces</taxon>
    </lineage>
</organism>
<dbReference type="EMBL" id="JASCIR010000009">
    <property type="protein sequence ID" value="MDI3387294.1"/>
    <property type="molecule type" value="Genomic_DNA"/>
</dbReference>
<dbReference type="Proteomes" id="UP001224661">
    <property type="component" value="Unassembled WGS sequence"/>
</dbReference>
<dbReference type="RefSeq" id="WP_282513572.1">
    <property type="nucleotide sequence ID" value="NZ_JASCIR010000009.1"/>
</dbReference>
<evidence type="ECO:0000313" key="4">
    <source>
        <dbReference type="Proteomes" id="UP001224661"/>
    </source>
</evidence>
<evidence type="ECO:0000256" key="1">
    <source>
        <dbReference type="SAM" id="MobiDB-lite"/>
    </source>
</evidence>
<comment type="caution">
    <text evidence="3">The sequence shown here is derived from an EMBL/GenBank/DDBJ whole genome shotgun (WGS) entry which is preliminary data.</text>
</comment>
<evidence type="ECO:0008006" key="5">
    <source>
        <dbReference type="Google" id="ProtNLM"/>
    </source>
</evidence>
<keyword evidence="2" id="KW-1133">Transmembrane helix</keyword>
<evidence type="ECO:0000313" key="3">
    <source>
        <dbReference type="EMBL" id="MDI3387294.1"/>
    </source>
</evidence>
<keyword evidence="2" id="KW-0472">Membrane</keyword>
<sequence>MNWAKAVRVVRRLTVLELHGLYSLLLWVARRRHGVREGARAVAYTGPQTAMLFGLLFVAVLETVALAVLIPWPAVHAVVLFLDVYTVLQVLALHAACVVRPHVVGVDGSLRIRYGHLLDLRIPAEAVARARVERRYPGGKRVQEHPDGSLDLLVGSQSTVTVELAAPVAFVRPLGRRVEVGTAVRFHADDPQGLVTALNLVTALKSTAPKSTAAKELTPERTAPSPSPGRPG</sequence>